<keyword evidence="4 6" id="KW-0472">Membrane</keyword>
<feature type="transmembrane region" description="Helical" evidence="6">
    <location>
        <begin position="125"/>
        <end position="143"/>
    </location>
</feature>
<comment type="subcellular location">
    <subcellularLocation>
        <location evidence="1">Membrane</location>
        <topology evidence="1">Multi-pass membrane protein</topology>
    </subcellularLocation>
</comment>
<dbReference type="InterPro" id="IPR007016">
    <property type="entry name" value="O-antigen_ligase-rel_domated"/>
</dbReference>
<sequence length="449" mass="48363">MTTAQPRTAATPIDPPFQNTYGGKDERERTPWLLGFLAFLIPIMPAYVVLPGPLKSNGSPARMIAVVLFGLVVLGFALSRRTANTRQVSPGAIVVLVYFLLWLTTYGVGLLYVDSALIASNRTRAIITLCADVGVALYVLSRVKTDRQRSIVLGCLAAGLTFACLVGLLQGLTPIDLRFLFRPPGFALNVEELQLTERLGARRVIGTSQHAIEFSVLAATTVPLTIYFARHAPNRSLRLLAAAAACLALLALPAAISRSGVISLVTVLLIYMLAFTVRQIAIALAVGAVAVVAYAVAFPHVAVALWETITGSERDPSVRARTEDYAEVSQTFREHPVFGLGLGGQPHLLDNEWLQTIVQGGVIGLAAMIVVTGGAVFGMAAGLRRATSPREREQVYMMGAVLAGILVSSTTFDLFYYQQASLIFFIVFGLLWSTFTVPVPEIRGGRPRH</sequence>
<organism evidence="8 9">
    <name type="scientific">Rhodococcus maanshanensis</name>
    <dbReference type="NCBI Taxonomy" id="183556"/>
    <lineage>
        <taxon>Bacteria</taxon>
        <taxon>Bacillati</taxon>
        <taxon>Actinomycetota</taxon>
        <taxon>Actinomycetes</taxon>
        <taxon>Mycobacteriales</taxon>
        <taxon>Nocardiaceae</taxon>
        <taxon>Rhodococcus</taxon>
    </lineage>
</organism>
<gene>
    <name evidence="8" type="ORF">SAMN05444583_10662</name>
</gene>
<dbReference type="Pfam" id="PF04932">
    <property type="entry name" value="Wzy_C"/>
    <property type="match status" value="1"/>
</dbReference>
<dbReference type="InterPro" id="IPR051533">
    <property type="entry name" value="WaaL-like"/>
</dbReference>
<dbReference type="Proteomes" id="UP000198677">
    <property type="component" value="Unassembled WGS sequence"/>
</dbReference>
<evidence type="ECO:0000256" key="4">
    <source>
        <dbReference type="ARBA" id="ARBA00023136"/>
    </source>
</evidence>
<feature type="transmembrane region" description="Helical" evidence="6">
    <location>
        <begin position="62"/>
        <end position="79"/>
    </location>
</feature>
<reference evidence="9" key="1">
    <citation type="submission" date="2016-10" db="EMBL/GenBank/DDBJ databases">
        <authorList>
            <person name="Varghese N."/>
            <person name="Submissions S."/>
        </authorList>
    </citation>
    <scope>NUCLEOTIDE SEQUENCE [LARGE SCALE GENOMIC DNA]</scope>
    <source>
        <strain evidence="9">DSM 44675</strain>
    </source>
</reference>
<evidence type="ECO:0000256" key="5">
    <source>
        <dbReference type="SAM" id="MobiDB-lite"/>
    </source>
</evidence>
<dbReference type="PANTHER" id="PTHR37422:SF13">
    <property type="entry name" value="LIPOPOLYSACCHARIDE BIOSYNTHESIS PROTEIN PA4999-RELATED"/>
    <property type="match status" value="1"/>
</dbReference>
<protein>
    <submittedName>
        <fullName evidence="8">O-antigen ligase</fullName>
    </submittedName>
</protein>
<keyword evidence="9" id="KW-1185">Reference proteome</keyword>
<feature type="transmembrane region" description="Helical" evidence="6">
    <location>
        <begin position="261"/>
        <end position="277"/>
    </location>
</feature>
<feature type="transmembrane region" description="Helical" evidence="6">
    <location>
        <begin position="91"/>
        <end position="113"/>
    </location>
</feature>
<evidence type="ECO:0000313" key="9">
    <source>
        <dbReference type="Proteomes" id="UP000198677"/>
    </source>
</evidence>
<name>A0A1H7ML31_9NOCA</name>
<feature type="transmembrane region" description="Helical" evidence="6">
    <location>
        <begin position="422"/>
        <end position="439"/>
    </location>
</feature>
<dbReference type="GO" id="GO:0016874">
    <property type="term" value="F:ligase activity"/>
    <property type="evidence" value="ECO:0007669"/>
    <property type="project" value="UniProtKB-KW"/>
</dbReference>
<dbReference type="RefSeq" id="WP_083576427.1">
    <property type="nucleotide sequence ID" value="NZ_FOAW01000006.1"/>
</dbReference>
<accession>A0A1H7ML31</accession>
<keyword evidence="2 6" id="KW-0812">Transmembrane</keyword>
<feature type="transmembrane region" description="Helical" evidence="6">
    <location>
        <begin position="357"/>
        <end position="383"/>
    </location>
</feature>
<evidence type="ECO:0000256" key="2">
    <source>
        <dbReference type="ARBA" id="ARBA00022692"/>
    </source>
</evidence>
<keyword evidence="3 6" id="KW-1133">Transmembrane helix</keyword>
<evidence type="ECO:0000256" key="1">
    <source>
        <dbReference type="ARBA" id="ARBA00004141"/>
    </source>
</evidence>
<evidence type="ECO:0000259" key="7">
    <source>
        <dbReference type="Pfam" id="PF04932"/>
    </source>
</evidence>
<proteinExistence type="predicted"/>
<feature type="transmembrane region" description="Helical" evidence="6">
    <location>
        <begin position="32"/>
        <end position="50"/>
    </location>
</feature>
<feature type="domain" description="O-antigen ligase-related" evidence="7">
    <location>
        <begin position="244"/>
        <end position="368"/>
    </location>
</feature>
<feature type="transmembrane region" description="Helical" evidence="6">
    <location>
        <begin position="395"/>
        <end position="416"/>
    </location>
</feature>
<dbReference type="PANTHER" id="PTHR37422">
    <property type="entry name" value="TEICHURONIC ACID BIOSYNTHESIS PROTEIN TUAE"/>
    <property type="match status" value="1"/>
</dbReference>
<evidence type="ECO:0000256" key="6">
    <source>
        <dbReference type="SAM" id="Phobius"/>
    </source>
</evidence>
<dbReference type="AlphaFoldDB" id="A0A1H7ML31"/>
<feature type="transmembrane region" description="Helical" evidence="6">
    <location>
        <begin position="150"/>
        <end position="172"/>
    </location>
</feature>
<evidence type="ECO:0000256" key="3">
    <source>
        <dbReference type="ARBA" id="ARBA00022989"/>
    </source>
</evidence>
<keyword evidence="8" id="KW-0436">Ligase</keyword>
<dbReference type="OrthoDB" id="5243524at2"/>
<feature type="transmembrane region" description="Helical" evidence="6">
    <location>
        <begin position="236"/>
        <end position="255"/>
    </location>
</feature>
<feature type="transmembrane region" description="Helical" evidence="6">
    <location>
        <begin position="284"/>
        <end position="306"/>
    </location>
</feature>
<feature type="transmembrane region" description="Helical" evidence="6">
    <location>
        <begin position="211"/>
        <end position="229"/>
    </location>
</feature>
<feature type="region of interest" description="Disordered" evidence="5">
    <location>
        <begin position="1"/>
        <end position="24"/>
    </location>
</feature>
<dbReference type="GO" id="GO:0016020">
    <property type="term" value="C:membrane"/>
    <property type="evidence" value="ECO:0007669"/>
    <property type="project" value="UniProtKB-SubCell"/>
</dbReference>
<dbReference type="EMBL" id="FOAW01000006">
    <property type="protein sequence ID" value="SEL11996.1"/>
    <property type="molecule type" value="Genomic_DNA"/>
</dbReference>
<evidence type="ECO:0000313" key="8">
    <source>
        <dbReference type="EMBL" id="SEL11996.1"/>
    </source>
</evidence>